<organism evidence="1 2">
    <name type="scientific">Cronartium quercuum f. sp. fusiforme G11</name>
    <dbReference type="NCBI Taxonomy" id="708437"/>
    <lineage>
        <taxon>Eukaryota</taxon>
        <taxon>Fungi</taxon>
        <taxon>Dikarya</taxon>
        <taxon>Basidiomycota</taxon>
        <taxon>Pucciniomycotina</taxon>
        <taxon>Pucciniomycetes</taxon>
        <taxon>Pucciniales</taxon>
        <taxon>Coleosporiaceae</taxon>
        <taxon>Cronartium</taxon>
    </lineage>
</organism>
<evidence type="ECO:0000313" key="1">
    <source>
        <dbReference type="EMBL" id="KAG0148278.1"/>
    </source>
</evidence>
<protein>
    <submittedName>
        <fullName evidence="1">Uncharacterized protein</fullName>
    </submittedName>
</protein>
<evidence type="ECO:0000313" key="2">
    <source>
        <dbReference type="Proteomes" id="UP000886653"/>
    </source>
</evidence>
<gene>
    <name evidence="1" type="ORF">CROQUDRAFT_654975</name>
</gene>
<feature type="non-terminal residue" evidence="1">
    <location>
        <position position="51"/>
    </location>
</feature>
<comment type="caution">
    <text evidence="1">The sequence shown here is derived from an EMBL/GenBank/DDBJ whole genome shotgun (WGS) entry which is preliminary data.</text>
</comment>
<dbReference type="Proteomes" id="UP000886653">
    <property type="component" value="Unassembled WGS sequence"/>
</dbReference>
<sequence>MPTVPISSVSSLFLFFFFILFCLLSPTARVVLPVVPPAHLRRSVLPCFRIL</sequence>
<name>A0A9P6NQA7_9BASI</name>
<keyword evidence="2" id="KW-1185">Reference proteome</keyword>
<dbReference type="EMBL" id="MU167238">
    <property type="protein sequence ID" value="KAG0148278.1"/>
    <property type="molecule type" value="Genomic_DNA"/>
</dbReference>
<proteinExistence type="predicted"/>
<reference evidence="1" key="1">
    <citation type="submission" date="2013-11" db="EMBL/GenBank/DDBJ databases">
        <title>Genome sequence of the fusiform rust pathogen reveals effectors for host alternation and coevolution with pine.</title>
        <authorList>
            <consortium name="DOE Joint Genome Institute"/>
            <person name="Smith K."/>
            <person name="Pendleton A."/>
            <person name="Kubisiak T."/>
            <person name="Anderson C."/>
            <person name="Salamov A."/>
            <person name="Aerts A."/>
            <person name="Riley R."/>
            <person name="Clum A."/>
            <person name="Lindquist E."/>
            <person name="Ence D."/>
            <person name="Campbell M."/>
            <person name="Kronenberg Z."/>
            <person name="Feau N."/>
            <person name="Dhillon B."/>
            <person name="Hamelin R."/>
            <person name="Burleigh J."/>
            <person name="Smith J."/>
            <person name="Yandell M."/>
            <person name="Nelson C."/>
            <person name="Grigoriev I."/>
            <person name="Davis J."/>
        </authorList>
    </citation>
    <scope>NUCLEOTIDE SEQUENCE</scope>
    <source>
        <strain evidence="1">G11</strain>
    </source>
</reference>
<dbReference type="AlphaFoldDB" id="A0A9P6NQA7"/>
<accession>A0A9P6NQA7</accession>